<evidence type="ECO:0000313" key="1">
    <source>
        <dbReference type="EMBL" id="ERZ96134.1"/>
    </source>
</evidence>
<dbReference type="HOGENOM" id="CLU_2723500_0_0_1"/>
<dbReference type="EMBL" id="KI300688">
    <property type="protein sequence ID" value="ERZ96134.1"/>
    <property type="molecule type" value="Genomic_DNA"/>
</dbReference>
<name>U9SJT9_RHIID</name>
<gene>
    <name evidence="1" type="ORF">GLOINDRAFT_12919</name>
</gene>
<protein>
    <submittedName>
        <fullName evidence="1">Uncharacterized protein</fullName>
    </submittedName>
</protein>
<dbReference type="AlphaFoldDB" id="U9SJT9"/>
<organism evidence="1">
    <name type="scientific">Rhizophagus irregularis (strain DAOM 181602 / DAOM 197198 / MUCL 43194)</name>
    <name type="common">Arbuscular mycorrhizal fungus</name>
    <name type="synonym">Glomus intraradices</name>
    <dbReference type="NCBI Taxonomy" id="747089"/>
    <lineage>
        <taxon>Eukaryota</taxon>
        <taxon>Fungi</taxon>
        <taxon>Fungi incertae sedis</taxon>
        <taxon>Mucoromycota</taxon>
        <taxon>Glomeromycotina</taxon>
        <taxon>Glomeromycetes</taxon>
        <taxon>Glomerales</taxon>
        <taxon>Glomeraceae</taxon>
        <taxon>Rhizophagus</taxon>
    </lineage>
</organism>
<reference evidence="1" key="1">
    <citation type="submission" date="2013-07" db="EMBL/GenBank/DDBJ databases">
        <title>The genome of an arbuscular mycorrhizal fungus provides insights into the evolution of the oldest plant symbiosis.</title>
        <authorList>
            <consortium name="DOE Joint Genome Institute"/>
            <person name="Tisserant E."/>
            <person name="Malbreil M."/>
            <person name="Kuo A."/>
            <person name="Kohler A."/>
            <person name="Symeonidi A."/>
            <person name="Balestrini R."/>
            <person name="Charron P."/>
            <person name="Duensing N."/>
            <person name="Frei-dit-Frey N."/>
            <person name="Gianinazzi-Pearson V."/>
            <person name="Gilbert B."/>
            <person name="Handa Y."/>
            <person name="Hijri M."/>
            <person name="Kaul R."/>
            <person name="Kawaguchi M."/>
            <person name="Krajinski F."/>
            <person name="Lammers P."/>
            <person name="Lapierre D."/>
            <person name="Masclaux F.G."/>
            <person name="Murat C."/>
            <person name="Morin E."/>
            <person name="Ndikumana S."/>
            <person name="Pagni M."/>
            <person name="Petitpierre D."/>
            <person name="Requena N."/>
            <person name="Rosikiewicz P."/>
            <person name="Riley R."/>
            <person name="Saito K."/>
            <person name="San Clemente H."/>
            <person name="Shapiro H."/>
            <person name="van Tuinen D."/>
            <person name="Becard G."/>
            <person name="Bonfante P."/>
            <person name="Paszkowski U."/>
            <person name="Shachar-Hill Y."/>
            <person name="Young J.P."/>
            <person name="Sanders I.R."/>
            <person name="Henrissat B."/>
            <person name="Rensing S.A."/>
            <person name="Grigoriev I.V."/>
            <person name="Corradi N."/>
            <person name="Roux C."/>
            <person name="Martin F."/>
        </authorList>
    </citation>
    <scope>NUCLEOTIDE SEQUENCE</scope>
    <source>
        <strain evidence="1">DAOM 197198</strain>
    </source>
</reference>
<accession>U9SJT9</accession>
<sequence>MLGGVHGVHEYQIFLACTTAKIHESHVNDQDWIKTTSIRYGFSLPPGYVKRLLDHGMEGQSRITDRLWRRSR</sequence>
<proteinExistence type="predicted"/>